<feature type="transmembrane region" description="Helical" evidence="1">
    <location>
        <begin position="19"/>
        <end position="38"/>
    </location>
</feature>
<keyword evidence="1" id="KW-0472">Membrane</keyword>
<dbReference type="EMBL" id="JAPUFD010000008">
    <property type="protein sequence ID" value="MDI1488673.1"/>
    <property type="molecule type" value="Genomic_DNA"/>
</dbReference>
<comment type="caution">
    <text evidence="2">The sequence shown here is derived from an EMBL/GenBank/DDBJ whole genome shotgun (WGS) entry which is preliminary data.</text>
</comment>
<name>A0AA43TUL3_9LECA</name>
<evidence type="ECO:0000313" key="2">
    <source>
        <dbReference type="EMBL" id="MDI1488673.1"/>
    </source>
</evidence>
<dbReference type="Proteomes" id="UP001161017">
    <property type="component" value="Unassembled WGS sequence"/>
</dbReference>
<gene>
    <name evidence="2" type="ORF">OHK93_007949</name>
</gene>
<proteinExistence type="predicted"/>
<dbReference type="AlphaFoldDB" id="A0AA43TUL3"/>
<keyword evidence="3" id="KW-1185">Reference proteome</keyword>
<keyword evidence="1" id="KW-1133">Transmembrane helix</keyword>
<accession>A0AA43TUL3</accession>
<evidence type="ECO:0000313" key="3">
    <source>
        <dbReference type="Proteomes" id="UP001161017"/>
    </source>
</evidence>
<organism evidence="2 3">
    <name type="scientific">Ramalina farinacea</name>
    <dbReference type="NCBI Taxonomy" id="258253"/>
    <lineage>
        <taxon>Eukaryota</taxon>
        <taxon>Fungi</taxon>
        <taxon>Dikarya</taxon>
        <taxon>Ascomycota</taxon>
        <taxon>Pezizomycotina</taxon>
        <taxon>Lecanoromycetes</taxon>
        <taxon>OSLEUM clade</taxon>
        <taxon>Lecanoromycetidae</taxon>
        <taxon>Lecanorales</taxon>
        <taxon>Lecanorineae</taxon>
        <taxon>Ramalinaceae</taxon>
        <taxon>Ramalina</taxon>
    </lineage>
</organism>
<reference evidence="2" key="1">
    <citation type="journal article" date="2023" name="Genome Biol. Evol.">
        <title>First Whole Genome Sequence and Flow Cytometry Genome Size Data for the Lichen-Forming Fungus Ramalina farinacea (Ascomycota).</title>
        <authorList>
            <person name="Llewellyn T."/>
            <person name="Mian S."/>
            <person name="Hill R."/>
            <person name="Leitch I.J."/>
            <person name="Gaya E."/>
        </authorList>
    </citation>
    <scope>NUCLEOTIDE SEQUENCE</scope>
    <source>
        <strain evidence="2">LIQ254RAFAR</strain>
    </source>
</reference>
<keyword evidence="1" id="KW-0812">Transmembrane</keyword>
<evidence type="ECO:0000256" key="1">
    <source>
        <dbReference type="SAM" id="Phobius"/>
    </source>
</evidence>
<protein>
    <submittedName>
        <fullName evidence="2">Uncharacterized protein</fullName>
    </submittedName>
</protein>
<sequence length="107" mass="11797">MSQESGNCPNYYELRRPGIAISFSFASATYGAFHALAWSASSLQKAEMILWRVARVGTDCATIRGHDDSSIEASFNKKLYVPTDNVYFGSQHGEKTRNADFIPSGPK</sequence>